<dbReference type="PANTHER" id="PTHR30363:SF44">
    <property type="entry name" value="AGA OPERON TRANSCRIPTIONAL REPRESSOR-RELATED"/>
    <property type="match status" value="1"/>
</dbReference>
<dbReference type="GO" id="GO:0003677">
    <property type="term" value="F:DNA binding"/>
    <property type="evidence" value="ECO:0007669"/>
    <property type="project" value="UniProtKB-KW"/>
</dbReference>
<dbReference type="Gene3D" id="1.10.10.10">
    <property type="entry name" value="Winged helix-like DNA-binding domain superfamily/Winged helix DNA-binding domain"/>
    <property type="match status" value="1"/>
</dbReference>
<dbReference type="SMART" id="SM00420">
    <property type="entry name" value="HTH_DEOR"/>
    <property type="match status" value="1"/>
</dbReference>
<evidence type="ECO:0000256" key="3">
    <source>
        <dbReference type="ARBA" id="ARBA00023163"/>
    </source>
</evidence>
<dbReference type="Pfam" id="PF00455">
    <property type="entry name" value="DeoRC"/>
    <property type="match status" value="1"/>
</dbReference>
<evidence type="ECO:0000259" key="4">
    <source>
        <dbReference type="PROSITE" id="PS51000"/>
    </source>
</evidence>
<dbReference type="EMBL" id="JAKNGE010000003">
    <property type="protein sequence ID" value="MCG4744285.1"/>
    <property type="molecule type" value="Genomic_DNA"/>
</dbReference>
<evidence type="ECO:0000256" key="1">
    <source>
        <dbReference type="ARBA" id="ARBA00023015"/>
    </source>
</evidence>
<dbReference type="Gene3D" id="3.40.50.1360">
    <property type="match status" value="1"/>
</dbReference>
<dbReference type="Proteomes" id="UP001299608">
    <property type="component" value="Unassembled WGS sequence"/>
</dbReference>
<dbReference type="GO" id="GO:0003700">
    <property type="term" value="F:DNA-binding transcription factor activity"/>
    <property type="evidence" value="ECO:0007669"/>
    <property type="project" value="InterPro"/>
</dbReference>
<sequence>MDKMTTGVSNKSLFAEERQRKIIETINANGKAVVPVLCEMFGVSSSTIRNDLKQLEGKKLITRTHGGAIRNSKMGRELSPTDKETQMMPQKKAIARAALELIDDGDIIAVTTGTTTFELVKLLPEKKNLTVVVNDIRNAVWLEDHTDFNVYILGGLVRRGYHYTTLPTRNEFLGMINIDKGFFSCNGFSVERGITAPDFETAKSVREILDVCCASYLMSDSSKLGTVTFAQIADLGYVNGLIVDTEIEKEDFDSIVAMTDIILAE</sequence>
<dbReference type="SMART" id="SM01134">
    <property type="entry name" value="DeoRC"/>
    <property type="match status" value="1"/>
</dbReference>
<accession>A0AAW5BUK7</accession>
<dbReference type="PANTHER" id="PTHR30363">
    <property type="entry name" value="HTH-TYPE TRANSCRIPTIONAL REGULATOR SRLR-RELATED"/>
    <property type="match status" value="1"/>
</dbReference>
<dbReference type="InterPro" id="IPR050313">
    <property type="entry name" value="Carb_Metab_HTH_regulators"/>
</dbReference>
<dbReference type="InterPro" id="IPR037171">
    <property type="entry name" value="NagB/RpiA_transferase-like"/>
</dbReference>
<dbReference type="PRINTS" id="PR00037">
    <property type="entry name" value="HTHLACR"/>
</dbReference>
<gene>
    <name evidence="5" type="ORF">L0N08_02550</name>
</gene>
<dbReference type="PROSITE" id="PS00894">
    <property type="entry name" value="HTH_DEOR_1"/>
    <property type="match status" value="1"/>
</dbReference>
<feature type="domain" description="HTH deoR-type" evidence="4">
    <location>
        <begin position="15"/>
        <end position="70"/>
    </location>
</feature>
<dbReference type="RefSeq" id="WP_227116877.1">
    <property type="nucleotide sequence ID" value="NZ_BAABZL010000001.1"/>
</dbReference>
<comment type="caution">
    <text evidence="5">The sequence shown here is derived from an EMBL/GenBank/DDBJ whole genome shotgun (WGS) entry which is preliminary data.</text>
</comment>
<dbReference type="Pfam" id="PF08220">
    <property type="entry name" value="HTH_DeoR"/>
    <property type="match status" value="1"/>
</dbReference>
<evidence type="ECO:0000256" key="2">
    <source>
        <dbReference type="ARBA" id="ARBA00023125"/>
    </source>
</evidence>
<dbReference type="InterPro" id="IPR018356">
    <property type="entry name" value="Tscrpt_reg_HTH_DeoR_CS"/>
</dbReference>
<protein>
    <submittedName>
        <fullName evidence="5">DeoR/GlpR family DNA-binding transcription regulator</fullName>
    </submittedName>
</protein>
<reference evidence="5" key="1">
    <citation type="submission" date="2022-01" db="EMBL/GenBank/DDBJ databases">
        <title>Collection of gut derived symbiotic bacterial strains cultured from healthy donors.</title>
        <authorList>
            <person name="Lin H."/>
            <person name="Kohout C."/>
            <person name="Waligurski E."/>
            <person name="Pamer E.G."/>
        </authorList>
    </citation>
    <scope>NUCLEOTIDE SEQUENCE</scope>
    <source>
        <strain evidence="5">DFI.6.55</strain>
    </source>
</reference>
<dbReference type="SUPFAM" id="SSF46785">
    <property type="entry name" value="Winged helix' DNA-binding domain"/>
    <property type="match status" value="1"/>
</dbReference>
<evidence type="ECO:0000313" key="5">
    <source>
        <dbReference type="EMBL" id="MCG4744285.1"/>
    </source>
</evidence>
<keyword evidence="3" id="KW-0804">Transcription</keyword>
<name>A0AAW5BUK7_9FIRM</name>
<dbReference type="InterPro" id="IPR036388">
    <property type="entry name" value="WH-like_DNA-bd_sf"/>
</dbReference>
<dbReference type="InterPro" id="IPR014036">
    <property type="entry name" value="DeoR-like_C"/>
</dbReference>
<dbReference type="AlphaFoldDB" id="A0AAW5BUK7"/>
<evidence type="ECO:0000313" key="6">
    <source>
        <dbReference type="Proteomes" id="UP001299608"/>
    </source>
</evidence>
<dbReference type="GeneID" id="97208158"/>
<dbReference type="InterPro" id="IPR036390">
    <property type="entry name" value="WH_DNA-bd_sf"/>
</dbReference>
<dbReference type="PROSITE" id="PS51000">
    <property type="entry name" value="HTH_DEOR_2"/>
    <property type="match status" value="1"/>
</dbReference>
<keyword evidence="2 5" id="KW-0238">DNA-binding</keyword>
<dbReference type="InterPro" id="IPR001034">
    <property type="entry name" value="DeoR_HTH"/>
</dbReference>
<keyword evidence="1" id="KW-0805">Transcription regulation</keyword>
<dbReference type="SUPFAM" id="SSF100950">
    <property type="entry name" value="NagB/RpiA/CoA transferase-like"/>
    <property type="match status" value="1"/>
</dbReference>
<proteinExistence type="predicted"/>
<organism evidence="5 6">
    <name type="scientific">Enterocloster aldenensis</name>
    <dbReference type="NCBI Taxonomy" id="358742"/>
    <lineage>
        <taxon>Bacteria</taxon>
        <taxon>Bacillati</taxon>
        <taxon>Bacillota</taxon>
        <taxon>Clostridia</taxon>
        <taxon>Lachnospirales</taxon>
        <taxon>Lachnospiraceae</taxon>
        <taxon>Enterocloster</taxon>
    </lineage>
</organism>